<dbReference type="OrthoDB" id="2034530at2"/>
<keyword evidence="3" id="KW-1185">Reference proteome</keyword>
<accession>A0A3N4H332</accession>
<evidence type="ECO:0000313" key="2">
    <source>
        <dbReference type="EMBL" id="RPA59574.1"/>
    </source>
</evidence>
<dbReference type="AlphaFoldDB" id="A0A3N4H332"/>
<feature type="transmembrane region" description="Helical" evidence="1">
    <location>
        <begin position="9"/>
        <end position="28"/>
    </location>
</feature>
<proteinExistence type="predicted"/>
<sequence>MKWNQIKQIFYCIVSIWLFSIFFVNNVWATETAVSIQDVQTWDNGAEFNITNDGENQVLLTAEAQEGLPEDQGVVSLFLYQPEERNIKSFDAVSFYVENHLDQELPINLTININESEENSFQIPANKPAWLKAKNSDELQSLVSSDEGFMIPGDFVGEVYIPLESFKADAESNPFQTIVTIGLNFSLTEKVHNVNAKLGNVNFLSKSKTDQQVIVGVNTTKEITVPMQGTKIIEFGDLNSNNVSNADSLKSFEVVENVTGVNISENGTLNITPQAPVNQDLTVKIVDQGTGTFAEETVHLDKMSDNDMSKALPISRDVLSYSTKISRWLNEYIWIIRITIFICVVVALEAFGQWLTLDHKYLRDSRNLMQETLAWKRRMR</sequence>
<keyword evidence="1" id="KW-1133">Transmembrane helix</keyword>
<protein>
    <submittedName>
        <fullName evidence="2">Uncharacterized protein</fullName>
    </submittedName>
</protein>
<gene>
    <name evidence="2" type="ORF">EF384_06495</name>
</gene>
<evidence type="ECO:0000256" key="1">
    <source>
        <dbReference type="SAM" id="Phobius"/>
    </source>
</evidence>
<organism evidence="2 3">
    <name type="scientific">Aerococcus agrisoli</name>
    <dbReference type="NCBI Taxonomy" id="2487350"/>
    <lineage>
        <taxon>Bacteria</taxon>
        <taxon>Bacillati</taxon>
        <taxon>Bacillota</taxon>
        <taxon>Bacilli</taxon>
        <taxon>Lactobacillales</taxon>
        <taxon>Aerococcaceae</taxon>
        <taxon>Aerococcus</taxon>
    </lineage>
</organism>
<feature type="transmembrane region" description="Helical" evidence="1">
    <location>
        <begin position="332"/>
        <end position="357"/>
    </location>
</feature>
<evidence type="ECO:0000313" key="3">
    <source>
        <dbReference type="Proteomes" id="UP000273977"/>
    </source>
</evidence>
<dbReference type="Proteomes" id="UP000273977">
    <property type="component" value="Unassembled WGS sequence"/>
</dbReference>
<dbReference type="EMBL" id="RKMG01000019">
    <property type="protein sequence ID" value="RPA59574.1"/>
    <property type="molecule type" value="Genomic_DNA"/>
</dbReference>
<name>A0A3N4H332_9LACT</name>
<comment type="caution">
    <text evidence="2">The sequence shown here is derived from an EMBL/GenBank/DDBJ whole genome shotgun (WGS) entry which is preliminary data.</text>
</comment>
<reference evidence="2 3" key="1">
    <citation type="submission" date="2018-11" db="EMBL/GenBank/DDBJ databases">
        <title>Aerococcus sp. SJQ22, whole genome shotgun sequence.</title>
        <authorList>
            <person name="Sun L."/>
            <person name="Gao X."/>
            <person name="Chen W."/>
            <person name="Huang K."/>
        </authorList>
    </citation>
    <scope>NUCLEOTIDE SEQUENCE [LARGE SCALE GENOMIC DNA]</scope>
    <source>
        <strain evidence="2 3">SJQ22</strain>
    </source>
</reference>
<keyword evidence="1" id="KW-0812">Transmembrane</keyword>
<dbReference type="RefSeq" id="WP_123780431.1">
    <property type="nucleotide sequence ID" value="NZ_RKMG01000019.1"/>
</dbReference>
<keyword evidence="1" id="KW-0472">Membrane</keyword>